<reference evidence="6 7" key="1">
    <citation type="submission" date="2022-06" db="EMBL/GenBank/DDBJ databases">
        <title>Genomic Encyclopedia of Archaeal and Bacterial Type Strains, Phase II (KMG-II): from individual species to whole genera.</title>
        <authorList>
            <person name="Goeker M."/>
        </authorList>
    </citation>
    <scope>NUCLEOTIDE SEQUENCE [LARGE SCALE GENOMIC DNA]</scope>
    <source>
        <strain evidence="6 7">DSM 40477</strain>
    </source>
</reference>
<accession>A0ABT1HLZ3</accession>
<dbReference type="InterPro" id="IPR001647">
    <property type="entry name" value="HTH_TetR"/>
</dbReference>
<dbReference type="PANTHER" id="PTHR43619">
    <property type="entry name" value="S-ADENOSYL-L-METHIONINE-DEPENDENT METHYLTRANSFERASE YKTD-RELATED"/>
    <property type="match status" value="1"/>
</dbReference>
<dbReference type="Gene3D" id="1.10.357.10">
    <property type="entry name" value="Tetracycline Repressor, domain 2"/>
    <property type="match status" value="1"/>
</dbReference>
<dbReference type="SUPFAM" id="SSF46689">
    <property type="entry name" value="Homeodomain-like"/>
    <property type="match status" value="1"/>
</dbReference>
<sequence length="463" mass="50910">MEAAIATIAELGYARTSFAKITKRAGLSGTGMISYHFAGKDDLVRACAEETSRVLAAFLRPRIEAVSGYAAKPRAFVESTIELVEAHPAHLRALVEILNNAKDPEGRLLVDAALLTSRVTHVATHLRDGQRVGEFGASPCRSQAVIIDGSPECAPPWREPVETVSTRPSRRASSAGVTGAGRGSGGMAQVRVQLREAMETSLITLSGKAVDARRSPSILGDTMSSEILDRIDYDEARLAMSARFAPSVAARAKHFDDWTREFLRGHERATVVHLGAGLDTRPWRVDPGPGVTWLDVDYPEVVDVRGKLFPPREDYRMIGCPVTSPEWLDQVPADRPTLVLAEGLTMYLRPAEGHELFRRITDRFPWGVLAFDVHNRLAIRLVNRRLTRIVGSPLLRWGVDDARELECANPKLRRVDAVSALFAPSAAGLPLGARIFARLVRPVRSLRDLGMYLRYEFGDPSQV</sequence>
<dbReference type="PANTHER" id="PTHR43619:SF2">
    <property type="entry name" value="S-ADENOSYL-L-METHIONINE-DEPENDENT METHYLTRANSFERASES SUPERFAMILY PROTEIN"/>
    <property type="match status" value="1"/>
</dbReference>
<dbReference type="InterPro" id="IPR029063">
    <property type="entry name" value="SAM-dependent_MTases_sf"/>
</dbReference>
<evidence type="ECO:0000256" key="4">
    <source>
        <dbReference type="SAM" id="MobiDB-lite"/>
    </source>
</evidence>
<evidence type="ECO:0000313" key="6">
    <source>
        <dbReference type="EMBL" id="MCP2256534.1"/>
    </source>
</evidence>
<dbReference type="SUPFAM" id="SSF53335">
    <property type="entry name" value="S-adenosyl-L-methionine-dependent methyltransferases"/>
    <property type="match status" value="1"/>
</dbReference>
<dbReference type="Pfam" id="PF00440">
    <property type="entry name" value="TetR_N"/>
    <property type="match status" value="1"/>
</dbReference>
<dbReference type="Gene3D" id="3.40.50.150">
    <property type="entry name" value="Vaccinia Virus protein VP39"/>
    <property type="match status" value="1"/>
</dbReference>
<gene>
    <name evidence="6" type="ORF">LX15_000217</name>
</gene>
<keyword evidence="3" id="KW-0238">DNA-binding</keyword>
<name>A0ABT1HLZ3_STRSD</name>
<proteinExistence type="predicted"/>
<dbReference type="Proteomes" id="UP001205311">
    <property type="component" value="Unassembled WGS sequence"/>
</dbReference>
<protein>
    <submittedName>
        <fullName evidence="6">Transcriptional regulator, TetR family</fullName>
    </submittedName>
</protein>
<organism evidence="6 7">
    <name type="scientific">Streptoalloteichus tenebrarius (strain ATCC 17920 / DSM 40477 / JCM 4838 / CBS 697.72 / NBRC 16177 / NCIMB 11028 / NRRL B-12390 / A12253. 1 / ISP 5477)</name>
    <name type="common">Streptomyces tenebrarius</name>
    <dbReference type="NCBI Taxonomy" id="1933"/>
    <lineage>
        <taxon>Bacteria</taxon>
        <taxon>Bacillati</taxon>
        <taxon>Actinomycetota</taxon>
        <taxon>Actinomycetes</taxon>
        <taxon>Pseudonocardiales</taxon>
        <taxon>Pseudonocardiaceae</taxon>
        <taxon>Streptoalloteichus</taxon>
    </lineage>
</organism>
<evidence type="ECO:0000256" key="2">
    <source>
        <dbReference type="ARBA" id="ARBA00022679"/>
    </source>
</evidence>
<evidence type="ECO:0000256" key="1">
    <source>
        <dbReference type="ARBA" id="ARBA00022603"/>
    </source>
</evidence>
<keyword evidence="2" id="KW-0808">Transferase</keyword>
<dbReference type="EMBL" id="JAMTCP010000001">
    <property type="protein sequence ID" value="MCP2256534.1"/>
    <property type="molecule type" value="Genomic_DNA"/>
</dbReference>
<dbReference type="InterPro" id="IPR009057">
    <property type="entry name" value="Homeodomain-like_sf"/>
</dbReference>
<keyword evidence="1" id="KW-0489">Methyltransferase</keyword>
<comment type="caution">
    <text evidence="6">The sequence shown here is derived from an EMBL/GenBank/DDBJ whole genome shotgun (WGS) entry which is preliminary data.</text>
</comment>
<feature type="region of interest" description="Disordered" evidence="4">
    <location>
        <begin position="156"/>
        <end position="187"/>
    </location>
</feature>
<dbReference type="Pfam" id="PF04072">
    <property type="entry name" value="LCM"/>
    <property type="match status" value="1"/>
</dbReference>
<feature type="domain" description="HTH tetR-type" evidence="5">
    <location>
        <begin position="2"/>
        <end position="47"/>
    </location>
</feature>
<keyword evidence="7" id="KW-1185">Reference proteome</keyword>
<dbReference type="InterPro" id="IPR007213">
    <property type="entry name" value="Ppm1/Ppm2/Tcmp"/>
</dbReference>
<evidence type="ECO:0000256" key="3">
    <source>
        <dbReference type="ARBA" id="ARBA00023125"/>
    </source>
</evidence>
<evidence type="ECO:0000259" key="5">
    <source>
        <dbReference type="Pfam" id="PF00440"/>
    </source>
</evidence>
<evidence type="ECO:0000313" key="7">
    <source>
        <dbReference type="Proteomes" id="UP001205311"/>
    </source>
</evidence>